<gene>
    <name evidence="4" type="ORF">U0042_10955</name>
</gene>
<proteinExistence type="predicted"/>
<evidence type="ECO:0000313" key="5">
    <source>
        <dbReference type="Proteomes" id="UP001325479"/>
    </source>
</evidence>
<evidence type="ECO:0000259" key="2">
    <source>
        <dbReference type="PROSITE" id="PS51111"/>
    </source>
</evidence>
<name>A0ABZ0WSD1_9BURK</name>
<dbReference type="EMBL" id="CP139965">
    <property type="protein sequence ID" value="WQD80151.1"/>
    <property type="molecule type" value="Genomic_DNA"/>
</dbReference>
<dbReference type="Proteomes" id="UP001325479">
    <property type="component" value="Chromosome"/>
</dbReference>
<evidence type="ECO:0000259" key="3">
    <source>
        <dbReference type="PROSITE" id="PS51688"/>
    </source>
</evidence>
<dbReference type="InterPro" id="IPR014010">
    <property type="entry name" value="REJ_dom"/>
</dbReference>
<feature type="compositionally biased region" description="Polar residues" evidence="1">
    <location>
        <begin position="19"/>
        <end position="34"/>
    </location>
</feature>
<sequence>MQSPLTNRRNKMPSGGGSTTTVQKSDPWSGQQPYLNNVFSGAQSVYNGFASNPASSVAGFTPMQTQAMGVEQGIANGTNFGNADGVNNAAGNYTTNLLNGSYLNANPANGTLSSIANGSQLNPNSNPYMQGMANAANTNIINAYQTATAPQTTSEFEGAGRYGSGAMTSAQNIARQGLATQLANAQNNLYGSMYQQNQANRLSAAQMLGNNYNTASQQMLQGSFNAPNMVNSINGAVSNLYNMGGNEQALNQSQISAPWQQLNNLSNLIQGQYGGQTSTTQPYYTNQIAGGVGGALGGALTGAALGSVVPGLGTTTGAIGGGLVGGLGGLFSDRRLKLDIKVTGVRLPNGLPVYRYRYLWDGPGVRRFGVMADDVRHVRPDAVRTDPAGFDMVDYHAIGAAHVG</sequence>
<evidence type="ECO:0000313" key="4">
    <source>
        <dbReference type="EMBL" id="WQD80151.1"/>
    </source>
</evidence>
<accession>A0ABZ0WSD1</accession>
<protein>
    <submittedName>
        <fullName evidence="4">Tail fiber domain-containing protein</fullName>
    </submittedName>
</protein>
<reference evidence="4 5" key="1">
    <citation type="submission" date="2023-12" db="EMBL/GenBank/DDBJ databases">
        <title>Genome sequencing and assembly of bacterial species from a model synthetic community.</title>
        <authorList>
            <person name="Hogle S.L."/>
        </authorList>
    </citation>
    <scope>NUCLEOTIDE SEQUENCE [LARGE SCALE GENOMIC DNA]</scope>
    <source>
        <strain evidence="4 5">HAMBI 2494</strain>
    </source>
</reference>
<evidence type="ECO:0000256" key="1">
    <source>
        <dbReference type="SAM" id="MobiDB-lite"/>
    </source>
</evidence>
<feature type="domain" description="REJ" evidence="2">
    <location>
        <begin position="1"/>
        <end position="74"/>
    </location>
</feature>
<dbReference type="InterPro" id="IPR030392">
    <property type="entry name" value="S74_ICA"/>
</dbReference>
<dbReference type="RefSeq" id="WP_157977811.1">
    <property type="nucleotide sequence ID" value="NZ_CP139965.1"/>
</dbReference>
<feature type="domain" description="Peptidase S74" evidence="3">
    <location>
        <begin position="332"/>
        <end position="404"/>
    </location>
</feature>
<dbReference type="Pfam" id="PF13884">
    <property type="entry name" value="Peptidase_S74"/>
    <property type="match status" value="1"/>
</dbReference>
<organism evidence="4 5">
    <name type="scientific">Paraburkholderia kururiensis</name>
    <dbReference type="NCBI Taxonomy" id="984307"/>
    <lineage>
        <taxon>Bacteria</taxon>
        <taxon>Pseudomonadati</taxon>
        <taxon>Pseudomonadota</taxon>
        <taxon>Betaproteobacteria</taxon>
        <taxon>Burkholderiales</taxon>
        <taxon>Burkholderiaceae</taxon>
        <taxon>Paraburkholderia</taxon>
    </lineage>
</organism>
<feature type="region of interest" description="Disordered" evidence="1">
    <location>
        <begin position="1"/>
        <end position="34"/>
    </location>
</feature>
<keyword evidence="5" id="KW-1185">Reference proteome</keyword>
<dbReference type="PROSITE" id="PS51111">
    <property type="entry name" value="REJ"/>
    <property type="match status" value="1"/>
</dbReference>
<dbReference type="PROSITE" id="PS51688">
    <property type="entry name" value="ICA"/>
    <property type="match status" value="1"/>
</dbReference>